<gene>
    <name evidence="5" type="primary">rpsI</name>
    <name evidence="8" type="ORF">A3A02_03955</name>
</gene>
<keyword evidence="2 5" id="KW-0689">Ribosomal protein</keyword>
<dbReference type="InterPro" id="IPR014721">
    <property type="entry name" value="Ribsml_uS5_D2-typ_fold_subgr"/>
</dbReference>
<dbReference type="InterPro" id="IPR000754">
    <property type="entry name" value="Ribosomal_uS9"/>
</dbReference>
<evidence type="ECO:0000256" key="3">
    <source>
        <dbReference type="ARBA" id="ARBA00023274"/>
    </source>
</evidence>
<dbReference type="AlphaFoldDB" id="A0A1G1YJX2"/>
<feature type="region of interest" description="Disordered" evidence="7">
    <location>
        <begin position="120"/>
        <end position="145"/>
    </location>
</feature>
<evidence type="ECO:0000256" key="1">
    <source>
        <dbReference type="ARBA" id="ARBA00005251"/>
    </source>
</evidence>
<evidence type="ECO:0000256" key="5">
    <source>
        <dbReference type="HAMAP-Rule" id="MF_00532"/>
    </source>
</evidence>
<keyword evidence="3 5" id="KW-0687">Ribonucleoprotein</keyword>
<dbReference type="InterPro" id="IPR020574">
    <property type="entry name" value="Ribosomal_uS9_CS"/>
</dbReference>
<dbReference type="NCBIfam" id="NF001099">
    <property type="entry name" value="PRK00132.1"/>
    <property type="match status" value="1"/>
</dbReference>
<dbReference type="GO" id="GO:0003735">
    <property type="term" value="F:structural constituent of ribosome"/>
    <property type="evidence" value="ECO:0007669"/>
    <property type="project" value="InterPro"/>
</dbReference>
<evidence type="ECO:0000256" key="6">
    <source>
        <dbReference type="RuleBase" id="RU003815"/>
    </source>
</evidence>
<dbReference type="GO" id="GO:0006412">
    <property type="term" value="P:translation"/>
    <property type="evidence" value="ECO:0007669"/>
    <property type="project" value="UniProtKB-UniRule"/>
</dbReference>
<dbReference type="EMBL" id="MHIM01000013">
    <property type="protein sequence ID" value="OGY52648.1"/>
    <property type="molecule type" value="Genomic_DNA"/>
</dbReference>
<dbReference type="FunFam" id="3.30.230.10:FF:000001">
    <property type="entry name" value="30S ribosomal protein S9"/>
    <property type="match status" value="1"/>
</dbReference>
<name>A0A1G1YJX2_9BACT</name>
<dbReference type="Pfam" id="PF00380">
    <property type="entry name" value="Ribosomal_S9"/>
    <property type="match status" value="1"/>
</dbReference>
<accession>A0A1G1YJX2</accession>
<evidence type="ECO:0000313" key="8">
    <source>
        <dbReference type="EMBL" id="OGY52648.1"/>
    </source>
</evidence>
<proteinExistence type="inferred from homology"/>
<dbReference type="PANTHER" id="PTHR21569:SF1">
    <property type="entry name" value="SMALL RIBOSOMAL SUBUNIT PROTEIN US9M"/>
    <property type="match status" value="1"/>
</dbReference>
<evidence type="ECO:0000256" key="4">
    <source>
        <dbReference type="ARBA" id="ARBA00035259"/>
    </source>
</evidence>
<sequence length="145" mass="16314">MAETKKNLSAAKSVINKKYIYSKGARKTAIAQVRLYEKGKGNFEVNDLKLKDYFRTQNLQEVFLSPLKLTGHLKDVDVTVRVHSGGLTAQADACRHGIARALNALDGELRPALKAQGFLTRDPRVKERKKPGLKRARKSPQWSKR</sequence>
<dbReference type="InterPro" id="IPR020568">
    <property type="entry name" value="Ribosomal_Su5_D2-typ_SF"/>
</dbReference>
<evidence type="ECO:0000256" key="7">
    <source>
        <dbReference type="SAM" id="MobiDB-lite"/>
    </source>
</evidence>
<dbReference type="Proteomes" id="UP000177376">
    <property type="component" value="Unassembled WGS sequence"/>
</dbReference>
<dbReference type="SUPFAM" id="SSF54211">
    <property type="entry name" value="Ribosomal protein S5 domain 2-like"/>
    <property type="match status" value="1"/>
</dbReference>
<dbReference type="PROSITE" id="PS00360">
    <property type="entry name" value="RIBOSOMAL_S9"/>
    <property type="match status" value="1"/>
</dbReference>
<feature type="compositionally biased region" description="Basic residues" evidence="7">
    <location>
        <begin position="126"/>
        <end position="145"/>
    </location>
</feature>
<dbReference type="HAMAP" id="MF_00532_B">
    <property type="entry name" value="Ribosomal_uS9_B"/>
    <property type="match status" value="1"/>
</dbReference>
<evidence type="ECO:0000256" key="2">
    <source>
        <dbReference type="ARBA" id="ARBA00022980"/>
    </source>
</evidence>
<dbReference type="GO" id="GO:0003723">
    <property type="term" value="F:RNA binding"/>
    <property type="evidence" value="ECO:0007669"/>
    <property type="project" value="TreeGrafter"/>
</dbReference>
<comment type="similarity">
    <text evidence="1 5 6">Belongs to the universal ribosomal protein uS9 family.</text>
</comment>
<protein>
    <recommendedName>
        <fullName evidence="4 5">Small ribosomal subunit protein uS9</fullName>
    </recommendedName>
</protein>
<evidence type="ECO:0000313" key="9">
    <source>
        <dbReference type="Proteomes" id="UP000177376"/>
    </source>
</evidence>
<dbReference type="InterPro" id="IPR023035">
    <property type="entry name" value="Ribosomal_uS9_bac/plastid"/>
</dbReference>
<comment type="caution">
    <text evidence="8">The sequence shown here is derived from an EMBL/GenBank/DDBJ whole genome shotgun (WGS) entry which is preliminary data.</text>
</comment>
<dbReference type="PANTHER" id="PTHR21569">
    <property type="entry name" value="RIBOSOMAL PROTEIN S9"/>
    <property type="match status" value="1"/>
</dbReference>
<reference evidence="8 9" key="1">
    <citation type="journal article" date="2016" name="Nat. Commun.">
        <title>Thousands of microbial genomes shed light on interconnected biogeochemical processes in an aquifer system.</title>
        <authorList>
            <person name="Anantharaman K."/>
            <person name="Brown C.T."/>
            <person name="Hug L.A."/>
            <person name="Sharon I."/>
            <person name="Castelle C.J."/>
            <person name="Probst A.J."/>
            <person name="Thomas B.C."/>
            <person name="Singh A."/>
            <person name="Wilkins M.J."/>
            <person name="Karaoz U."/>
            <person name="Brodie E.L."/>
            <person name="Williams K.H."/>
            <person name="Hubbard S.S."/>
            <person name="Banfield J.F."/>
        </authorList>
    </citation>
    <scope>NUCLEOTIDE SEQUENCE [LARGE SCALE GENOMIC DNA]</scope>
</reference>
<dbReference type="GO" id="GO:0022627">
    <property type="term" value="C:cytosolic small ribosomal subunit"/>
    <property type="evidence" value="ECO:0007669"/>
    <property type="project" value="TreeGrafter"/>
</dbReference>
<dbReference type="Gene3D" id="3.30.230.10">
    <property type="match status" value="1"/>
</dbReference>
<organism evidence="8 9">
    <name type="scientific">Candidatus Buchananbacteria bacterium RIFCSPLOWO2_01_FULL_39_33</name>
    <dbReference type="NCBI Taxonomy" id="1797543"/>
    <lineage>
        <taxon>Bacteria</taxon>
        <taxon>Candidatus Buchananiibacteriota</taxon>
    </lineage>
</organism>